<proteinExistence type="predicted"/>
<evidence type="ECO:0000313" key="2">
    <source>
        <dbReference type="Proteomes" id="UP000296049"/>
    </source>
</evidence>
<dbReference type="EMBL" id="KB742651">
    <property type="protein sequence ID" value="EOB05918.1"/>
    <property type="molecule type" value="Genomic_DNA"/>
</dbReference>
<keyword evidence="2" id="KW-1185">Reference proteome</keyword>
<organism evidence="1 2">
    <name type="scientific">Anas platyrhynchos</name>
    <name type="common">Mallard</name>
    <name type="synonym">Anas boschas</name>
    <dbReference type="NCBI Taxonomy" id="8839"/>
    <lineage>
        <taxon>Eukaryota</taxon>
        <taxon>Metazoa</taxon>
        <taxon>Chordata</taxon>
        <taxon>Craniata</taxon>
        <taxon>Vertebrata</taxon>
        <taxon>Euteleostomi</taxon>
        <taxon>Archelosauria</taxon>
        <taxon>Archosauria</taxon>
        <taxon>Dinosauria</taxon>
        <taxon>Saurischia</taxon>
        <taxon>Theropoda</taxon>
        <taxon>Coelurosauria</taxon>
        <taxon>Aves</taxon>
        <taxon>Neognathae</taxon>
        <taxon>Galloanserae</taxon>
        <taxon>Anseriformes</taxon>
        <taxon>Anatidae</taxon>
        <taxon>Anatinae</taxon>
        <taxon>Anas</taxon>
    </lineage>
</organism>
<protein>
    <submittedName>
        <fullName evidence="1">Uncharacterized protein</fullName>
    </submittedName>
</protein>
<name>R0LZR6_ANAPL</name>
<evidence type="ECO:0000313" key="1">
    <source>
        <dbReference type="EMBL" id="EOB05918.1"/>
    </source>
</evidence>
<gene>
    <name evidence="1" type="ORF">Anapl_00552</name>
</gene>
<dbReference type="Proteomes" id="UP000296049">
    <property type="component" value="Unassembled WGS sequence"/>
</dbReference>
<accession>R0LZR6</accession>
<reference evidence="2" key="1">
    <citation type="journal article" date="2013" name="Nat. Genet.">
        <title>The duck genome and transcriptome provide insight into an avian influenza virus reservoir species.</title>
        <authorList>
            <person name="Huang Y."/>
            <person name="Li Y."/>
            <person name="Burt D.W."/>
            <person name="Chen H."/>
            <person name="Zhang Y."/>
            <person name="Qian W."/>
            <person name="Kim H."/>
            <person name="Gan S."/>
            <person name="Zhao Y."/>
            <person name="Li J."/>
            <person name="Yi K."/>
            <person name="Feng H."/>
            <person name="Zhu P."/>
            <person name="Li B."/>
            <person name="Liu Q."/>
            <person name="Fairley S."/>
            <person name="Magor K.E."/>
            <person name="Du Z."/>
            <person name="Hu X."/>
            <person name="Goodman L."/>
            <person name="Tafer H."/>
            <person name="Vignal A."/>
            <person name="Lee T."/>
            <person name="Kim K.W."/>
            <person name="Sheng Z."/>
            <person name="An Y."/>
            <person name="Searle S."/>
            <person name="Herrero J."/>
            <person name="Groenen M.A."/>
            <person name="Crooijmans R.P."/>
            <person name="Faraut T."/>
            <person name="Cai Q."/>
            <person name="Webster R.G."/>
            <person name="Aldridge J.R."/>
            <person name="Warren W.C."/>
            <person name="Bartschat S."/>
            <person name="Kehr S."/>
            <person name="Marz M."/>
            <person name="Stadler P.F."/>
            <person name="Smith J."/>
            <person name="Kraus R.H."/>
            <person name="Zhao Y."/>
            <person name="Ren L."/>
            <person name="Fei J."/>
            <person name="Morisson M."/>
            <person name="Kaiser P."/>
            <person name="Griffin D.K."/>
            <person name="Rao M."/>
            <person name="Pitel F."/>
            <person name="Wang J."/>
            <person name="Li N."/>
        </authorList>
    </citation>
    <scope>NUCLEOTIDE SEQUENCE [LARGE SCALE GENOMIC DNA]</scope>
</reference>
<sequence>MQNATTEGNVHTFKPNNTAFKKVEEIEDYSCLNTNSADELDMQVLKEETIYQLQHSRAPQEAHPKEPPEPGGLLTCLLPTATALATRFCSQLPPHAAKHGCIASSLWLALPFPFAFSNFSYLPPLVFSERGLMKIPTGLLLAFPSSAFPSGGSA</sequence>
<dbReference type="AlphaFoldDB" id="R0LZR6"/>